<feature type="compositionally biased region" description="Basic and acidic residues" evidence="1">
    <location>
        <begin position="53"/>
        <end position="65"/>
    </location>
</feature>
<organism evidence="2 3">
    <name type="scientific">Aspergillus sclerotialis</name>
    <dbReference type="NCBI Taxonomy" id="2070753"/>
    <lineage>
        <taxon>Eukaryota</taxon>
        <taxon>Fungi</taxon>
        <taxon>Dikarya</taxon>
        <taxon>Ascomycota</taxon>
        <taxon>Pezizomycotina</taxon>
        <taxon>Eurotiomycetes</taxon>
        <taxon>Eurotiomycetidae</taxon>
        <taxon>Eurotiales</taxon>
        <taxon>Aspergillaceae</taxon>
        <taxon>Aspergillus</taxon>
        <taxon>Aspergillus subgen. Polypaecilum</taxon>
    </lineage>
</organism>
<evidence type="ECO:0000313" key="3">
    <source>
        <dbReference type="Proteomes" id="UP000266188"/>
    </source>
</evidence>
<dbReference type="PANTHER" id="PTHR34693">
    <property type="entry name" value="PROTEIN PAR32"/>
    <property type="match status" value="1"/>
</dbReference>
<dbReference type="Proteomes" id="UP000266188">
    <property type="component" value="Unassembled WGS sequence"/>
</dbReference>
<gene>
    <name evidence="2" type="ORF">PHISCL_00508</name>
</gene>
<comment type="caution">
    <text evidence="2">The sequence shown here is derived from an EMBL/GenBank/DDBJ whole genome shotgun (WGS) entry which is preliminary data.</text>
</comment>
<sequence>MGGGVSHGRGGAGNIFSEDKRKIHTSPKDLVTPTIKQDVYTTGRGGSGNMMHNDPKRPEIARESQDVESPPQRVEEAPHHTGRGGAANAYFPSPEEEMRVRQQEEKLRQARDASRDRLKEIERGEKVNQSRD</sequence>
<feature type="compositionally biased region" description="Gly residues" evidence="1">
    <location>
        <begin position="1"/>
        <end position="13"/>
    </location>
</feature>
<dbReference type="Pfam" id="PF12223">
    <property type="entry name" value="DUF3602"/>
    <property type="match status" value="1"/>
</dbReference>
<accession>A0A3A3AB02</accession>
<dbReference type="InterPro" id="IPR022024">
    <property type="entry name" value="DUF3602"/>
</dbReference>
<name>A0A3A3AB02_9EURO</name>
<evidence type="ECO:0000256" key="1">
    <source>
        <dbReference type="SAM" id="MobiDB-lite"/>
    </source>
</evidence>
<dbReference type="PANTHER" id="PTHR34693:SF1">
    <property type="entry name" value="PROTEIN PAR32"/>
    <property type="match status" value="1"/>
</dbReference>
<reference evidence="3" key="1">
    <citation type="submission" date="2017-02" db="EMBL/GenBank/DDBJ databases">
        <authorList>
            <person name="Tafer H."/>
            <person name="Lopandic K."/>
        </authorList>
    </citation>
    <scope>NUCLEOTIDE SEQUENCE [LARGE SCALE GENOMIC DNA]</scope>
    <source>
        <strain evidence="3">CBS 366.77</strain>
    </source>
</reference>
<evidence type="ECO:0000313" key="2">
    <source>
        <dbReference type="EMBL" id="RJE27155.1"/>
    </source>
</evidence>
<dbReference type="InterPro" id="IPR053203">
    <property type="entry name" value="Cisplatin_resist-associated"/>
</dbReference>
<dbReference type="AlphaFoldDB" id="A0A3A3AB02"/>
<feature type="region of interest" description="Disordered" evidence="1">
    <location>
        <begin position="1"/>
        <end position="132"/>
    </location>
</feature>
<keyword evidence="3" id="KW-1185">Reference proteome</keyword>
<protein>
    <submittedName>
        <fullName evidence="2">Uncharacterized protein</fullName>
    </submittedName>
</protein>
<feature type="compositionally biased region" description="Basic and acidic residues" evidence="1">
    <location>
        <begin position="96"/>
        <end position="132"/>
    </location>
</feature>
<dbReference type="OrthoDB" id="3063476at2759"/>
<dbReference type="EMBL" id="MVGC01000008">
    <property type="protein sequence ID" value="RJE27155.1"/>
    <property type="molecule type" value="Genomic_DNA"/>
</dbReference>
<proteinExistence type="predicted"/>